<feature type="domain" description="HTH lysR-type" evidence="5">
    <location>
        <begin position="7"/>
        <end position="64"/>
    </location>
</feature>
<evidence type="ECO:0000256" key="3">
    <source>
        <dbReference type="ARBA" id="ARBA00023125"/>
    </source>
</evidence>
<dbReference type="AlphaFoldDB" id="A0A511QQS3"/>
<dbReference type="InterPro" id="IPR005119">
    <property type="entry name" value="LysR_subst-bd"/>
</dbReference>
<dbReference type="Pfam" id="PF00126">
    <property type="entry name" value="HTH_1"/>
    <property type="match status" value="1"/>
</dbReference>
<keyword evidence="7" id="KW-1185">Reference proteome</keyword>
<dbReference type="InterPro" id="IPR050389">
    <property type="entry name" value="LysR-type_TF"/>
</dbReference>
<keyword evidence="3" id="KW-0238">DNA-binding</keyword>
<accession>A0A511QQS3</accession>
<dbReference type="Gene3D" id="1.10.10.10">
    <property type="entry name" value="Winged helix-like DNA-binding domain superfamily/Winged helix DNA-binding domain"/>
    <property type="match status" value="1"/>
</dbReference>
<sequence length="305" mass="35107">MSRDHNIDLNLFRIFVAVYQHRSVSRASEALGVTPASVSQSIKKLSTELCLPLFIRQGRGITPTIHAQQLIEQVSPLVSQFDTIIEECIYSGHRANEKTLIVHAPETLIYDHIADSEKINNDLTRYNIEWVDIFYRSSDSYETLKLHNADALIDIFQITDVNVCNDFLFEDEMVVVLAKDHPRINDSITKEQYSNESHIILNYQFRNASLFEMFYNQEPIKRKILSTQSSLTSMLSLVARSEALCLCPKRFAMQQANILPIKTLPFPGPVESISYWLIYPSEQRGSDSIKWLYHTLTDWKKNSVT</sequence>
<dbReference type="InterPro" id="IPR000847">
    <property type="entry name" value="LysR_HTH_N"/>
</dbReference>
<dbReference type="GO" id="GO:0003677">
    <property type="term" value="F:DNA binding"/>
    <property type="evidence" value="ECO:0007669"/>
    <property type="project" value="UniProtKB-KW"/>
</dbReference>
<dbReference type="RefSeq" id="WP_119010779.1">
    <property type="nucleotide sequence ID" value="NZ_BJXK01000006.1"/>
</dbReference>
<reference evidence="6 7" key="1">
    <citation type="submission" date="2019-07" db="EMBL/GenBank/DDBJ databases">
        <title>Whole genome shotgun sequence of Vibrio superstes NBRC 103154.</title>
        <authorList>
            <person name="Hosoyama A."/>
            <person name="Uohara A."/>
            <person name="Ohji S."/>
            <person name="Ichikawa N."/>
        </authorList>
    </citation>
    <scope>NUCLEOTIDE SEQUENCE [LARGE SCALE GENOMIC DNA]</scope>
    <source>
        <strain evidence="6 7">NBRC 103154</strain>
    </source>
</reference>
<evidence type="ECO:0000256" key="2">
    <source>
        <dbReference type="ARBA" id="ARBA00023015"/>
    </source>
</evidence>
<keyword evidence="4" id="KW-0804">Transcription</keyword>
<dbReference type="InterPro" id="IPR036388">
    <property type="entry name" value="WH-like_DNA-bd_sf"/>
</dbReference>
<comment type="caution">
    <text evidence="6">The sequence shown here is derived from an EMBL/GenBank/DDBJ whole genome shotgun (WGS) entry which is preliminary data.</text>
</comment>
<dbReference type="SUPFAM" id="SSF46785">
    <property type="entry name" value="Winged helix' DNA-binding domain"/>
    <property type="match status" value="1"/>
</dbReference>
<keyword evidence="2" id="KW-0805">Transcription regulation</keyword>
<gene>
    <name evidence="6" type="ORF">VSU01S_19400</name>
</gene>
<dbReference type="OrthoDB" id="6413555at2"/>
<evidence type="ECO:0000256" key="1">
    <source>
        <dbReference type="ARBA" id="ARBA00009437"/>
    </source>
</evidence>
<dbReference type="GO" id="GO:0003700">
    <property type="term" value="F:DNA-binding transcription factor activity"/>
    <property type="evidence" value="ECO:0007669"/>
    <property type="project" value="InterPro"/>
</dbReference>
<organism evidence="6 7">
    <name type="scientific">Vibrio superstes NBRC 103154</name>
    <dbReference type="NCBI Taxonomy" id="1219062"/>
    <lineage>
        <taxon>Bacteria</taxon>
        <taxon>Pseudomonadati</taxon>
        <taxon>Pseudomonadota</taxon>
        <taxon>Gammaproteobacteria</taxon>
        <taxon>Vibrionales</taxon>
        <taxon>Vibrionaceae</taxon>
        <taxon>Vibrio</taxon>
    </lineage>
</organism>
<evidence type="ECO:0000313" key="6">
    <source>
        <dbReference type="EMBL" id="GEM79695.1"/>
    </source>
</evidence>
<dbReference type="SUPFAM" id="SSF53850">
    <property type="entry name" value="Periplasmic binding protein-like II"/>
    <property type="match status" value="1"/>
</dbReference>
<evidence type="ECO:0000259" key="5">
    <source>
        <dbReference type="PROSITE" id="PS50931"/>
    </source>
</evidence>
<dbReference type="Proteomes" id="UP000321113">
    <property type="component" value="Unassembled WGS sequence"/>
</dbReference>
<dbReference type="Gene3D" id="3.40.190.10">
    <property type="entry name" value="Periplasmic binding protein-like II"/>
    <property type="match status" value="2"/>
</dbReference>
<dbReference type="EMBL" id="BJXK01000006">
    <property type="protein sequence ID" value="GEM79695.1"/>
    <property type="molecule type" value="Genomic_DNA"/>
</dbReference>
<dbReference type="InterPro" id="IPR036390">
    <property type="entry name" value="WH_DNA-bd_sf"/>
</dbReference>
<comment type="similarity">
    <text evidence="1">Belongs to the LysR transcriptional regulatory family.</text>
</comment>
<dbReference type="Pfam" id="PF03466">
    <property type="entry name" value="LysR_substrate"/>
    <property type="match status" value="1"/>
</dbReference>
<name>A0A511QQS3_9VIBR</name>
<dbReference type="PANTHER" id="PTHR30118:SF14">
    <property type="entry name" value="LYSR FAMILY TRANSCRIPTIONAL REGULATOR"/>
    <property type="match status" value="1"/>
</dbReference>
<protein>
    <submittedName>
        <fullName evidence="6">LysR family transcriptional regulator</fullName>
    </submittedName>
</protein>
<dbReference type="PANTHER" id="PTHR30118">
    <property type="entry name" value="HTH-TYPE TRANSCRIPTIONAL REGULATOR LEUO-RELATED"/>
    <property type="match status" value="1"/>
</dbReference>
<dbReference type="PROSITE" id="PS50931">
    <property type="entry name" value="HTH_LYSR"/>
    <property type="match status" value="1"/>
</dbReference>
<evidence type="ECO:0000256" key="4">
    <source>
        <dbReference type="ARBA" id="ARBA00023163"/>
    </source>
</evidence>
<evidence type="ECO:0000313" key="7">
    <source>
        <dbReference type="Proteomes" id="UP000321113"/>
    </source>
</evidence>
<proteinExistence type="inferred from homology"/>